<feature type="transmembrane region" description="Helical" evidence="1">
    <location>
        <begin position="480"/>
        <end position="501"/>
    </location>
</feature>
<keyword evidence="1" id="KW-0812">Transmembrane</keyword>
<dbReference type="Proteomes" id="UP000294933">
    <property type="component" value="Unassembled WGS sequence"/>
</dbReference>
<name>A0A4Y7QNI6_9AGAM</name>
<sequence>MDDGAGLKRRMKVTHTPVPAATIFAANAYPLHLPKLDKHLASLPTPSPPPARDLHNKLKTVLHMFPPLDRLAKTGKSIQDLETNSVIRPPWRNRNSIFGGLANLAVGATGSSVLASFYSLHGVIDTVQIFALVLSTVVPHSGKNIESKWKQLFLGTIPNVLALNFASTLAQSLIFLGILMSFTVLFLYCFYKSTNRCKIASSNEGFQRASIQHHAHAWGLIVVAFVLTVLYLPLSTIAVHALVWSEDFWVVPNPYINATSMPPKLDPLGPPDQFRDPLDFCYTTTMKRNQVNFAPVVVIASIVACLLVSMGLTTHRVTIWFPLRLRKVIIEAVPHVDAFTELGERRTESDMDREYQRLLDRDRNPITFLYKDFRRGWGTYRSLYLLAKLSALVIIALIDPDNCLFRSLARTYVAIVRQVVLILAMICFFLAQCFLGPFLDPVDNASEWTSRLSYVLTALIGLAVALNIPGVTVWNTSILYIVYILTYGLNTYFALINLSFVHRLVKSVDIFSPSLDISPTSRHIKRRIWQEATSCLLLTSPECKIPDNQLMRFAEARDGEYPPYLLDFQKSPAERHVENLKILREVGSPAYAKAVNMISGGDKEIFTVLQTRILRRHIGPDCYWKPLKGDPAKGRSGYFGNAWWIPFPPTLALRYDDGPLVLLSEIRDFQDYVTQNECEEVVTKRQIRLAFRALDGRIVSWPYEHQQTVGTRTSVFRRQYNALSVVRYRSCVLEIKRHGELVWEGQQLGSGFNIELTYAKDLQVDGSITGLNDDYDLNPHLARFLAMNHPQISLNLPKIESAIQAYRDHLYSECGSKAKVLSYEFLQYAYDQPQQPRQLVEMVSRFEQDLRVRQLIAESETALDVTYNRFRVVTMSMVATWWYIFWDDVWRRNNDTITALLTHAQDFNPHYQTSIAYSPLPRSALETFLTQRGLLSRPPRTTDIFHMGFLNKLYVRVHDIIFYGTDQAIMFHVGDGNTEVDLEDIDLATQARPSTLGTGGGTDHDDVSIRARPNYRWEDILGSTPSSRTQHNASWVAKLGVWFGVTNLWRAAAQAESLSLDVELRKDHYVLLDV</sequence>
<feature type="transmembrane region" description="Helical" evidence="1">
    <location>
        <begin position="217"/>
        <end position="243"/>
    </location>
</feature>
<protein>
    <submittedName>
        <fullName evidence="2">Uncharacterized protein</fullName>
    </submittedName>
</protein>
<keyword evidence="3" id="KW-1185">Reference proteome</keyword>
<proteinExistence type="predicted"/>
<feature type="transmembrane region" description="Helical" evidence="1">
    <location>
        <begin position="418"/>
        <end position="439"/>
    </location>
</feature>
<dbReference type="VEuPathDB" id="FungiDB:BD410DRAFT_711651"/>
<evidence type="ECO:0000313" key="2">
    <source>
        <dbReference type="EMBL" id="TDL28632.1"/>
    </source>
</evidence>
<feature type="transmembrane region" description="Helical" evidence="1">
    <location>
        <begin position="451"/>
        <end position="474"/>
    </location>
</feature>
<keyword evidence="1" id="KW-1133">Transmembrane helix</keyword>
<dbReference type="AlphaFoldDB" id="A0A4Y7QNI6"/>
<keyword evidence="1" id="KW-0472">Membrane</keyword>
<feature type="transmembrane region" description="Helical" evidence="1">
    <location>
        <begin position="97"/>
        <end position="118"/>
    </location>
</feature>
<evidence type="ECO:0000313" key="3">
    <source>
        <dbReference type="Proteomes" id="UP000294933"/>
    </source>
</evidence>
<dbReference type="EMBL" id="ML170157">
    <property type="protein sequence ID" value="TDL28632.1"/>
    <property type="molecule type" value="Genomic_DNA"/>
</dbReference>
<feature type="transmembrane region" description="Helical" evidence="1">
    <location>
        <begin position="293"/>
        <end position="314"/>
    </location>
</feature>
<feature type="transmembrane region" description="Helical" evidence="1">
    <location>
        <begin position="169"/>
        <end position="191"/>
    </location>
</feature>
<accession>A0A4Y7QNI6</accession>
<evidence type="ECO:0000256" key="1">
    <source>
        <dbReference type="SAM" id="Phobius"/>
    </source>
</evidence>
<reference evidence="2 3" key="1">
    <citation type="submission" date="2018-06" db="EMBL/GenBank/DDBJ databases">
        <title>A transcriptomic atlas of mushroom development highlights an independent origin of complex multicellularity.</title>
        <authorList>
            <consortium name="DOE Joint Genome Institute"/>
            <person name="Krizsan K."/>
            <person name="Almasi E."/>
            <person name="Merenyi Z."/>
            <person name="Sahu N."/>
            <person name="Viragh M."/>
            <person name="Koszo T."/>
            <person name="Mondo S."/>
            <person name="Kiss B."/>
            <person name="Balint B."/>
            <person name="Kues U."/>
            <person name="Barry K."/>
            <person name="Hegedus J.C."/>
            <person name="Henrissat B."/>
            <person name="Johnson J."/>
            <person name="Lipzen A."/>
            <person name="Ohm R."/>
            <person name="Nagy I."/>
            <person name="Pangilinan J."/>
            <person name="Yan J."/>
            <person name="Xiong Y."/>
            <person name="Grigoriev I.V."/>
            <person name="Hibbett D.S."/>
            <person name="Nagy L.G."/>
        </authorList>
    </citation>
    <scope>NUCLEOTIDE SEQUENCE [LARGE SCALE GENOMIC DNA]</scope>
    <source>
        <strain evidence="2 3">SZMC22713</strain>
    </source>
</reference>
<dbReference type="STRING" id="50990.A0A4Y7QNI6"/>
<dbReference type="OrthoDB" id="10261361at2759"/>
<organism evidence="2 3">
    <name type="scientific">Rickenella mellea</name>
    <dbReference type="NCBI Taxonomy" id="50990"/>
    <lineage>
        <taxon>Eukaryota</taxon>
        <taxon>Fungi</taxon>
        <taxon>Dikarya</taxon>
        <taxon>Basidiomycota</taxon>
        <taxon>Agaricomycotina</taxon>
        <taxon>Agaricomycetes</taxon>
        <taxon>Hymenochaetales</taxon>
        <taxon>Rickenellaceae</taxon>
        <taxon>Rickenella</taxon>
    </lineage>
</organism>
<gene>
    <name evidence="2" type="ORF">BD410DRAFT_711651</name>
</gene>